<dbReference type="InterPro" id="IPR002321">
    <property type="entry name" value="Cyt_c_II"/>
</dbReference>
<keyword evidence="1" id="KW-0813">Transport</keyword>
<feature type="binding site" description="covalent" evidence="7">
    <location>
        <position position="133"/>
    </location>
    <ligand>
        <name>heme c</name>
        <dbReference type="ChEBI" id="CHEBI:61717"/>
    </ligand>
</feature>
<evidence type="ECO:0000256" key="6">
    <source>
        <dbReference type="PIRSR" id="PIRSR000027-1"/>
    </source>
</evidence>
<proteinExistence type="predicted"/>
<evidence type="ECO:0000256" key="4">
    <source>
        <dbReference type="ARBA" id="ARBA00022982"/>
    </source>
</evidence>
<feature type="binding site" description="covalent" evidence="7">
    <location>
        <position position="136"/>
    </location>
    <ligand>
        <name>heme c</name>
        <dbReference type="ChEBI" id="CHEBI:61717"/>
    </ligand>
</feature>
<dbReference type="EMBL" id="FNBW01000009">
    <property type="protein sequence ID" value="SDG04257.1"/>
    <property type="molecule type" value="Genomic_DNA"/>
</dbReference>
<dbReference type="InterPro" id="IPR010980">
    <property type="entry name" value="Cyt_c/b562"/>
</dbReference>
<dbReference type="PIRSF" id="PIRSF000027">
    <property type="entry name" value="Cytc_c_prime"/>
    <property type="match status" value="1"/>
</dbReference>
<accession>A0A8G2BJE8</accession>
<dbReference type="InterPro" id="IPR015984">
    <property type="entry name" value="Cyt_c_prime_subgr"/>
</dbReference>
<dbReference type="PROSITE" id="PS51009">
    <property type="entry name" value="CYTCII"/>
    <property type="match status" value="1"/>
</dbReference>
<evidence type="ECO:0000256" key="8">
    <source>
        <dbReference type="SAM" id="SignalP"/>
    </source>
</evidence>
<keyword evidence="8" id="KW-0732">Signal</keyword>
<protein>
    <submittedName>
        <fullName evidence="9">Cytochrome C</fullName>
    </submittedName>
</protein>
<dbReference type="GO" id="GO:0009055">
    <property type="term" value="F:electron transfer activity"/>
    <property type="evidence" value="ECO:0007669"/>
    <property type="project" value="InterPro"/>
</dbReference>
<evidence type="ECO:0000313" key="9">
    <source>
        <dbReference type="EMBL" id="SDG04257.1"/>
    </source>
</evidence>
<evidence type="ECO:0000256" key="1">
    <source>
        <dbReference type="ARBA" id="ARBA00022448"/>
    </source>
</evidence>
<dbReference type="GO" id="GO:0042597">
    <property type="term" value="C:periplasmic space"/>
    <property type="evidence" value="ECO:0007669"/>
    <property type="project" value="InterPro"/>
</dbReference>
<evidence type="ECO:0000256" key="5">
    <source>
        <dbReference type="ARBA" id="ARBA00023004"/>
    </source>
</evidence>
<dbReference type="Proteomes" id="UP000198615">
    <property type="component" value="Unassembled WGS sequence"/>
</dbReference>
<dbReference type="Pfam" id="PF01322">
    <property type="entry name" value="Cytochrom_C_2"/>
    <property type="match status" value="1"/>
</dbReference>
<feature type="signal peptide" evidence="8">
    <location>
        <begin position="1"/>
        <end position="24"/>
    </location>
</feature>
<dbReference type="InterPro" id="IPR012127">
    <property type="entry name" value="Cyt_c_prime"/>
</dbReference>
<evidence type="ECO:0000256" key="3">
    <source>
        <dbReference type="ARBA" id="ARBA00022723"/>
    </source>
</evidence>
<keyword evidence="10" id="KW-1185">Reference proteome</keyword>
<evidence type="ECO:0000256" key="7">
    <source>
        <dbReference type="PIRSR" id="PIRSR000027-2"/>
    </source>
</evidence>
<organism evidence="9 10">
    <name type="scientific">Thalassobaculum litoreum DSM 18839</name>
    <dbReference type="NCBI Taxonomy" id="1123362"/>
    <lineage>
        <taxon>Bacteria</taxon>
        <taxon>Pseudomonadati</taxon>
        <taxon>Pseudomonadota</taxon>
        <taxon>Alphaproteobacteria</taxon>
        <taxon>Rhodospirillales</taxon>
        <taxon>Thalassobaculaceae</taxon>
        <taxon>Thalassobaculum</taxon>
    </lineage>
</organism>
<comment type="caution">
    <text evidence="9">The sequence shown here is derived from an EMBL/GenBank/DDBJ whole genome shotgun (WGS) entry which is preliminary data.</text>
</comment>
<dbReference type="Gene3D" id="1.20.120.10">
    <property type="entry name" value="Cytochrome c/b562"/>
    <property type="match status" value="1"/>
</dbReference>
<dbReference type="GO" id="GO:0020037">
    <property type="term" value="F:heme binding"/>
    <property type="evidence" value="ECO:0007669"/>
    <property type="project" value="InterPro"/>
</dbReference>
<dbReference type="GO" id="GO:0005506">
    <property type="term" value="F:iron ion binding"/>
    <property type="evidence" value="ECO:0007669"/>
    <property type="project" value="InterPro"/>
</dbReference>
<feature type="chain" id="PRO_5034914027" evidence="8">
    <location>
        <begin position="25"/>
        <end position="144"/>
    </location>
</feature>
<name>A0A8G2BJE8_9PROT</name>
<comment type="PTM">
    <text evidence="7">Binds 1 heme group per subunit.</text>
</comment>
<dbReference type="GO" id="GO:0022900">
    <property type="term" value="P:electron transport chain"/>
    <property type="evidence" value="ECO:0007669"/>
    <property type="project" value="InterPro"/>
</dbReference>
<reference evidence="9 10" key="1">
    <citation type="submission" date="2016-10" db="EMBL/GenBank/DDBJ databases">
        <authorList>
            <person name="Varghese N."/>
            <person name="Submissions S."/>
        </authorList>
    </citation>
    <scope>NUCLEOTIDE SEQUENCE [LARGE SCALE GENOMIC DNA]</scope>
    <source>
        <strain evidence="9 10">DSM 18839</strain>
    </source>
</reference>
<evidence type="ECO:0000256" key="2">
    <source>
        <dbReference type="ARBA" id="ARBA00022617"/>
    </source>
</evidence>
<feature type="binding site" description="axial binding residue" evidence="6">
    <location>
        <position position="137"/>
    </location>
    <ligand>
        <name>heme c</name>
        <dbReference type="ChEBI" id="CHEBI:61717"/>
    </ligand>
    <ligandPart>
        <name>Fe</name>
        <dbReference type="ChEBI" id="CHEBI:18248"/>
    </ligandPart>
</feature>
<dbReference type="SUPFAM" id="SSF47175">
    <property type="entry name" value="Cytochromes"/>
    <property type="match status" value="1"/>
</dbReference>
<dbReference type="PRINTS" id="PR00608">
    <property type="entry name" value="CYTCHROMECII"/>
</dbReference>
<keyword evidence="2 7" id="KW-0349">Heme</keyword>
<gene>
    <name evidence="9" type="ORF">SAMN05660686_03173</name>
</gene>
<keyword evidence="3 6" id="KW-0479">Metal-binding</keyword>
<keyword evidence="5 6" id="KW-0408">Iron</keyword>
<dbReference type="AlphaFoldDB" id="A0A8G2BJE8"/>
<dbReference type="RefSeq" id="WP_175474252.1">
    <property type="nucleotide sequence ID" value="NZ_FNBW01000009.1"/>
</dbReference>
<keyword evidence="4" id="KW-0249">Electron transport</keyword>
<sequence length="144" mass="14641">MKMFSTLAMAAALGMTMVAGAAFADVVDERVKGFKAHGDNLKAVKAAVDSGNASAAVEPAKAMVVFAKSIPSRFPEGSGTGDTRALPAIWSDWAGFEKAAADHLAAVQKLEAVAEAGDAAALGEQLKATGATCGACHKAYRAEK</sequence>
<evidence type="ECO:0000313" key="10">
    <source>
        <dbReference type="Proteomes" id="UP000198615"/>
    </source>
</evidence>